<dbReference type="EMBL" id="VSSQ01104179">
    <property type="protein sequence ID" value="MPN44781.1"/>
    <property type="molecule type" value="Genomic_DNA"/>
</dbReference>
<feature type="region of interest" description="Disordered" evidence="1">
    <location>
        <begin position="129"/>
        <end position="198"/>
    </location>
</feature>
<name>A0A645I0G5_9ZZZZ</name>
<evidence type="ECO:0000313" key="2">
    <source>
        <dbReference type="EMBL" id="MPN44781.1"/>
    </source>
</evidence>
<gene>
    <name evidence="2" type="ORF">SDC9_192346</name>
</gene>
<proteinExistence type="predicted"/>
<feature type="compositionally biased region" description="Low complexity" evidence="1">
    <location>
        <begin position="131"/>
        <end position="147"/>
    </location>
</feature>
<organism evidence="2">
    <name type="scientific">bioreactor metagenome</name>
    <dbReference type="NCBI Taxonomy" id="1076179"/>
    <lineage>
        <taxon>unclassified sequences</taxon>
        <taxon>metagenomes</taxon>
        <taxon>ecological metagenomes</taxon>
    </lineage>
</organism>
<evidence type="ECO:0000256" key="1">
    <source>
        <dbReference type="SAM" id="MobiDB-lite"/>
    </source>
</evidence>
<reference evidence="2" key="1">
    <citation type="submission" date="2019-08" db="EMBL/GenBank/DDBJ databases">
        <authorList>
            <person name="Kucharzyk K."/>
            <person name="Murdoch R.W."/>
            <person name="Higgins S."/>
            <person name="Loffler F."/>
        </authorList>
    </citation>
    <scope>NUCLEOTIDE SEQUENCE</scope>
</reference>
<protein>
    <submittedName>
        <fullName evidence="2">Uncharacterized protein</fullName>
    </submittedName>
</protein>
<dbReference type="AlphaFoldDB" id="A0A645I0G5"/>
<accession>A0A645I0G5</accession>
<comment type="caution">
    <text evidence="2">The sequence shown here is derived from an EMBL/GenBank/DDBJ whole genome shotgun (WGS) entry which is preliminary data.</text>
</comment>
<sequence>MSPSLPMTILDGSSLFGPLIVSGTVSIVTSTVIESVSFSETGLNLGSLLAADTAEAIMASPWGSTGSGYPMHPLSLPSGYVFSVTNTPFGDSIPAGISSFDMALPAASASTALLASLTATSPFMMTRFRPSKVSSSQRSSGHRSSSSELLPHCPASQRSLSSGKRVRCSRKQPSSSNSSPLPPRRSFPASPLPIPWWS</sequence>
<feature type="compositionally biased region" description="Pro residues" evidence="1">
    <location>
        <begin position="180"/>
        <end position="198"/>
    </location>
</feature>